<evidence type="ECO:0000313" key="7">
    <source>
        <dbReference type="EMBL" id="TDL27589.1"/>
    </source>
</evidence>
<sequence>MSSVTVTFVTYHEPLSTNLMPITPELRTYALSAYRNLLRAASDTFSGDGQVLQAFRAKVRAETIKGRVETDPVSYEANVKHAQEVAAVLRRNVVQGVQVRSTAKSDDGKDVWRLRINEHTELGSNETIKQASCGLPKADDANNRRARKRDAKRLKEGETAAIHAVSDIPLSSSSIVDAESNDTTLPRNYSALKRAHKERKLPTLREEDLEESFVRGMGSGPGGQSINKTNNNVQLLHKPTGIRVNCQETRSLSQNRMFARRILLAKLDQLENPGISKTDLIRAKMNERERRRRKKAKKKAKTTEQAN</sequence>
<dbReference type="PANTHER" id="PTHR46203:SF1">
    <property type="entry name" value="MITOCHONDRIAL TRANSLATION RELEASE FACTOR IN RESCUE"/>
    <property type="match status" value="1"/>
</dbReference>
<dbReference type="Pfam" id="PF00472">
    <property type="entry name" value="RF-1"/>
    <property type="match status" value="1"/>
</dbReference>
<keyword evidence="3" id="KW-0809">Transit peptide</keyword>
<evidence type="ECO:0000256" key="4">
    <source>
        <dbReference type="ARBA" id="ARBA00023128"/>
    </source>
</evidence>
<comment type="subcellular location">
    <subcellularLocation>
        <location evidence="1">Mitochondrion</location>
    </subcellularLocation>
</comment>
<feature type="domain" description="Prokaryotic-type class I peptide chain release factors" evidence="6">
    <location>
        <begin position="203"/>
        <end position="299"/>
    </location>
</feature>
<dbReference type="Proteomes" id="UP000294933">
    <property type="component" value="Unassembled WGS sequence"/>
</dbReference>
<dbReference type="PANTHER" id="PTHR46203">
    <property type="entry name" value="PROBABLE PEPTIDE CHAIN RELEASE FACTOR C12ORF65"/>
    <property type="match status" value="1"/>
</dbReference>
<dbReference type="GO" id="GO:0034551">
    <property type="term" value="P:mitochondrial respiratory chain complex III assembly"/>
    <property type="evidence" value="ECO:0007669"/>
    <property type="project" value="InterPro"/>
</dbReference>
<evidence type="ECO:0000256" key="5">
    <source>
        <dbReference type="SAM" id="MobiDB-lite"/>
    </source>
</evidence>
<dbReference type="GO" id="GO:0003747">
    <property type="term" value="F:translation release factor activity"/>
    <property type="evidence" value="ECO:0007669"/>
    <property type="project" value="InterPro"/>
</dbReference>
<proteinExistence type="inferred from homology"/>
<dbReference type="InterPro" id="IPR045853">
    <property type="entry name" value="Pep_chain_release_fac_I_sf"/>
</dbReference>
<feature type="region of interest" description="Disordered" evidence="5">
    <location>
        <begin position="284"/>
        <end position="307"/>
    </location>
</feature>
<keyword evidence="8" id="KW-1185">Reference proteome</keyword>
<dbReference type="GO" id="GO:0005739">
    <property type="term" value="C:mitochondrion"/>
    <property type="evidence" value="ECO:0007669"/>
    <property type="project" value="UniProtKB-SubCell"/>
</dbReference>
<feature type="compositionally biased region" description="Basic residues" evidence="5">
    <location>
        <begin position="290"/>
        <end position="300"/>
    </location>
</feature>
<dbReference type="EMBL" id="ML170159">
    <property type="protein sequence ID" value="TDL27589.1"/>
    <property type="molecule type" value="Genomic_DNA"/>
</dbReference>
<evidence type="ECO:0000259" key="6">
    <source>
        <dbReference type="Pfam" id="PF00472"/>
    </source>
</evidence>
<dbReference type="Gene3D" id="3.30.160.20">
    <property type="match status" value="1"/>
</dbReference>
<dbReference type="InterPro" id="IPR052405">
    <property type="entry name" value="Mito_Transl_Release_Factor"/>
</dbReference>
<dbReference type="CDD" id="cd20267">
    <property type="entry name" value="Complex1_LYR_LYRM7"/>
    <property type="match status" value="1"/>
</dbReference>
<accession>A0A4Y7QL83</accession>
<dbReference type="InterPro" id="IPR000352">
    <property type="entry name" value="Pep_chain_release_fac_I"/>
</dbReference>
<comment type="similarity">
    <text evidence="2">Belongs to the prokaryotic/mitochondrial release factor family.</text>
</comment>
<dbReference type="InterPro" id="IPR045298">
    <property type="entry name" value="Complex1_LYR_LYRM7"/>
</dbReference>
<gene>
    <name evidence="7" type="ORF">BD410DRAFT_825206</name>
</gene>
<evidence type="ECO:0000256" key="2">
    <source>
        <dbReference type="ARBA" id="ARBA00010835"/>
    </source>
</evidence>
<dbReference type="AlphaFoldDB" id="A0A4Y7QL83"/>
<dbReference type="OrthoDB" id="277888at2759"/>
<reference evidence="7 8" key="1">
    <citation type="submission" date="2018-06" db="EMBL/GenBank/DDBJ databases">
        <title>A transcriptomic atlas of mushroom development highlights an independent origin of complex multicellularity.</title>
        <authorList>
            <consortium name="DOE Joint Genome Institute"/>
            <person name="Krizsan K."/>
            <person name="Almasi E."/>
            <person name="Merenyi Z."/>
            <person name="Sahu N."/>
            <person name="Viragh M."/>
            <person name="Koszo T."/>
            <person name="Mondo S."/>
            <person name="Kiss B."/>
            <person name="Balint B."/>
            <person name="Kues U."/>
            <person name="Barry K."/>
            <person name="Hegedus J.C."/>
            <person name="Henrissat B."/>
            <person name="Johnson J."/>
            <person name="Lipzen A."/>
            <person name="Ohm R."/>
            <person name="Nagy I."/>
            <person name="Pangilinan J."/>
            <person name="Yan J."/>
            <person name="Xiong Y."/>
            <person name="Grigoriev I.V."/>
            <person name="Hibbett D.S."/>
            <person name="Nagy L.G."/>
        </authorList>
    </citation>
    <scope>NUCLEOTIDE SEQUENCE [LARGE SCALE GENOMIC DNA]</scope>
    <source>
        <strain evidence="7 8">SZMC22713</strain>
    </source>
</reference>
<dbReference type="VEuPathDB" id="FungiDB:BD410DRAFT_825206"/>
<evidence type="ECO:0000313" key="8">
    <source>
        <dbReference type="Proteomes" id="UP000294933"/>
    </source>
</evidence>
<evidence type="ECO:0000256" key="1">
    <source>
        <dbReference type="ARBA" id="ARBA00004173"/>
    </source>
</evidence>
<name>A0A4Y7QL83_9AGAM</name>
<organism evidence="7 8">
    <name type="scientific">Rickenella mellea</name>
    <dbReference type="NCBI Taxonomy" id="50990"/>
    <lineage>
        <taxon>Eukaryota</taxon>
        <taxon>Fungi</taxon>
        <taxon>Dikarya</taxon>
        <taxon>Basidiomycota</taxon>
        <taxon>Agaricomycotina</taxon>
        <taxon>Agaricomycetes</taxon>
        <taxon>Hymenochaetales</taxon>
        <taxon>Rickenellaceae</taxon>
        <taxon>Rickenella</taxon>
    </lineage>
</organism>
<evidence type="ECO:0000256" key="3">
    <source>
        <dbReference type="ARBA" id="ARBA00022946"/>
    </source>
</evidence>
<dbReference type="SUPFAM" id="SSF75620">
    <property type="entry name" value="Release factor"/>
    <property type="match status" value="1"/>
</dbReference>
<protein>
    <recommendedName>
        <fullName evidence="6">Prokaryotic-type class I peptide chain release factors domain-containing protein</fullName>
    </recommendedName>
</protein>
<keyword evidence="4" id="KW-0496">Mitochondrion</keyword>
<dbReference type="GO" id="GO:0032543">
    <property type="term" value="P:mitochondrial translation"/>
    <property type="evidence" value="ECO:0007669"/>
    <property type="project" value="UniProtKB-ARBA"/>
</dbReference>